<dbReference type="KEGG" id="thig:FE785_05075"/>
<dbReference type="EMBL" id="CP040602">
    <property type="protein sequence ID" value="QCU90049.1"/>
    <property type="molecule type" value="Genomic_DNA"/>
</dbReference>
<evidence type="ECO:0000256" key="2">
    <source>
        <dbReference type="ARBA" id="ARBA00022748"/>
    </source>
</evidence>
<evidence type="ECO:0000256" key="4">
    <source>
        <dbReference type="ARBA" id="ARBA00023284"/>
    </source>
</evidence>
<dbReference type="CDD" id="cd02966">
    <property type="entry name" value="TlpA_like_family"/>
    <property type="match status" value="1"/>
</dbReference>
<keyword evidence="3" id="KW-1015">Disulfide bond</keyword>
<dbReference type="PROSITE" id="PS51352">
    <property type="entry name" value="THIOREDOXIN_2"/>
    <property type="match status" value="1"/>
</dbReference>
<name>A0A4P9K506_9GAMM</name>
<protein>
    <submittedName>
        <fullName evidence="7">TlpA family protein disulfide reductase</fullName>
    </submittedName>
</protein>
<dbReference type="InterPro" id="IPR013766">
    <property type="entry name" value="Thioredoxin_domain"/>
</dbReference>
<feature type="signal peptide" evidence="5">
    <location>
        <begin position="1"/>
        <end position="19"/>
    </location>
</feature>
<dbReference type="OrthoDB" id="9799347at2"/>
<evidence type="ECO:0000313" key="8">
    <source>
        <dbReference type="Proteomes" id="UP000304864"/>
    </source>
</evidence>
<dbReference type="PANTHER" id="PTHR42852">
    <property type="entry name" value="THIOL:DISULFIDE INTERCHANGE PROTEIN DSBE"/>
    <property type="match status" value="1"/>
</dbReference>
<evidence type="ECO:0000313" key="7">
    <source>
        <dbReference type="EMBL" id="QCU90049.1"/>
    </source>
</evidence>
<sequence length="420" mass="47236">MKSWIGLCWAFLFSLQANAAESLVLPIESGEEVAVNIYPPTFSDSEKPLLIWFTEGYAHRKTFKEQLTRFNDVGYEIWQVDLLESYFLERTPVNIRGLSGAGVAAVLVYANQTDRPFVVISSGRMNLAMFRGVRLWQLEHQPDRGIGKLQQVLSFFPNIYDVAKKAGDTPELFPIVSASSLPITIIQPTEGAFKWKLAETITALEKHHSQVALVAVANARDWYFVKNDGTELERKAANDIADLLAIWLKAGKVSEDRVFVPVEKLASKQATVRAKGLVEVRARPSLDFALKDINGKAVQFKDKQGKVILLNFWASWCGPCVKEIPSMNRLAQSFSEDKFEIVSLNFRETPQTIKDFMQQVQVDFPVLMDLDGKVSDAYQIFAFPSSFLLDAKGNIRYSVNTAIEWDEAEVKAVIEALIED</sequence>
<dbReference type="Gene3D" id="3.40.30.10">
    <property type="entry name" value="Glutaredoxin"/>
    <property type="match status" value="1"/>
</dbReference>
<proteinExistence type="predicted"/>
<keyword evidence="8" id="KW-1185">Reference proteome</keyword>
<dbReference type="InterPro" id="IPR000866">
    <property type="entry name" value="AhpC/TSA"/>
</dbReference>
<dbReference type="InterPro" id="IPR017937">
    <property type="entry name" value="Thioredoxin_CS"/>
</dbReference>
<feature type="chain" id="PRO_5020180622" evidence="5">
    <location>
        <begin position="20"/>
        <end position="420"/>
    </location>
</feature>
<keyword evidence="5" id="KW-0732">Signal</keyword>
<dbReference type="PROSITE" id="PS00194">
    <property type="entry name" value="THIOREDOXIN_1"/>
    <property type="match status" value="1"/>
</dbReference>
<dbReference type="PANTHER" id="PTHR42852:SF6">
    <property type="entry name" value="THIOL:DISULFIDE INTERCHANGE PROTEIN DSBE"/>
    <property type="match status" value="1"/>
</dbReference>
<dbReference type="AlphaFoldDB" id="A0A4P9K506"/>
<dbReference type="InterPro" id="IPR050553">
    <property type="entry name" value="Thioredoxin_ResA/DsbE_sf"/>
</dbReference>
<accession>A0A4P9K506</accession>
<dbReference type="Proteomes" id="UP000304864">
    <property type="component" value="Chromosome"/>
</dbReference>
<evidence type="ECO:0000256" key="1">
    <source>
        <dbReference type="ARBA" id="ARBA00004196"/>
    </source>
</evidence>
<dbReference type="GO" id="GO:0017004">
    <property type="term" value="P:cytochrome complex assembly"/>
    <property type="evidence" value="ECO:0007669"/>
    <property type="project" value="UniProtKB-KW"/>
</dbReference>
<dbReference type="GO" id="GO:0016209">
    <property type="term" value="F:antioxidant activity"/>
    <property type="evidence" value="ECO:0007669"/>
    <property type="project" value="InterPro"/>
</dbReference>
<comment type="subcellular location">
    <subcellularLocation>
        <location evidence="1">Cell envelope</location>
    </subcellularLocation>
</comment>
<keyword evidence="4" id="KW-0676">Redox-active center</keyword>
<dbReference type="InterPro" id="IPR036249">
    <property type="entry name" value="Thioredoxin-like_sf"/>
</dbReference>
<gene>
    <name evidence="7" type="ORF">FE785_05075</name>
</gene>
<dbReference type="Pfam" id="PF00578">
    <property type="entry name" value="AhpC-TSA"/>
    <property type="match status" value="1"/>
</dbReference>
<dbReference type="SUPFAM" id="SSF52833">
    <property type="entry name" value="Thioredoxin-like"/>
    <property type="match status" value="1"/>
</dbReference>
<evidence type="ECO:0000259" key="6">
    <source>
        <dbReference type="PROSITE" id="PS51352"/>
    </source>
</evidence>
<feature type="domain" description="Thioredoxin" evidence="6">
    <location>
        <begin position="279"/>
        <end position="419"/>
    </location>
</feature>
<evidence type="ECO:0000256" key="3">
    <source>
        <dbReference type="ARBA" id="ARBA00023157"/>
    </source>
</evidence>
<evidence type="ECO:0000256" key="5">
    <source>
        <dbReference type="SAM" id="SignalP"/>
    </source>
</evidence>
<dbReference type="GO" id="GO:0015036">
    <property type="term" value="F:disulfide oxidoreductase activity"/>
    <property type="evidence" value="ECO:0007669"/>
    <property type="project" value="UniProtKB-ARBA"/>
</dbReference>
<keyword evidence="2" id="KW-0201">Cytochrome c-type biogenesis</keyword>
<dbReference type="RefSeq" id="WP_138564726.1">
    <property type="nucleotide sequence ID" value="NZ_CP040602.1"/>
</dbReference>
<reference evidence="7 8" key="1">
    <citation type="submission" date="2019-05" db="EMBL/GenBank/DDBJ databases">
        <title>Thiomicrorhabdus sediminis sp. nov, a novel sulfur-oxidizing bacterium isolated from coastal sediment.</title>
        <authorList>
            <person name="Liu X."/>
        </authorList>
    </citation>
    <scope>NUCLEOTIDE SEQUENCE [LARGE SCALE GENOMIC DNA]</scope>
    <source>
        <strain evidence="7 8">G1</strain>
    </source>
</reference>
<organism evidence="7 8">
    <name type="scientific">Thiomicrorhabdus sediminis</name>
    <dbReference type="NCBI Taxonomy" id="2580412"/>
    <lineage>
        <taxon>Bacteria</taxon>
        <taxon>Pseudomonadati</taxon>
        <taxon>Pseudomonadota</taxon>
        <taxon>Gammaproteobacteria</taxon>
        <taxon>Thiotrichales</taxon>
        <taxon>Piscirickettsiaceae</taxon>
        <taxon>Thiomicrorhabdus</taxon>
    </lineage>
</organism>
<dbReference type="GO" id="GO:0030313">
    <property type="term" value="C:cell envelope"/>
    <property type="evidence" value="ECO:0007669"/>
    <property type="project" value="UniProtKB-SubCell"/>
</dbReference>